<accession>A0A6L2ZXX5</accession>
<evidence type="ECO:0000313" key="2">
    <source>
        <dbReference type="EMBL" id="GFO52370.1"/>
    </source>
</evidence>
<name>A0A6L2ZXX5_9LACT</name>
<evidence type="ECO:0000259" key="1">
    <source>
        <dbReference type="Pfam" id="PF03496"/>
    </source>
</evidence>
<sequence length="239" mass="27810">MNKFLFNLKYNEPLGKKFPKYAISQSEYTRLHSEETAVAWAKKYYGDWSQQYCNIYGHSSFTGGTIKNYIESSNSSDPIRFYCGDEGSRLNRGLRGIEDYTENLKNYNDVLSTLILHSPRLQENIVTYRCVSDVEIQNILQANKEERIFSDNGFMSTSLVNSTSLNNEKFKTDSILEIFIDKGTACVYTNLIKGCHRGEFELLILRNATMYLIDYPHKKDGKTFYPIRLKNIPEQNYLW</sequence>
<dbReference type="SUPFAM" id="SSF56399">
    <property type="entry name" value="ADP-ribosylation"/>
    <property type="match status" value="1"/>
</dbReference>
<dbReference type="EMBL" id="BLXU01000010">
    <property type="protein sequence ID" value="GFO52370.1"/>
    <property type="molecule type" value="Genomic_DNA"/>
</dbReference>
<protein>
    <recommendedName>
        <fullName evidence="1">ADP ribosyltransferase domain-containing protein</fullName>
    </recommendedName>
</protein>
<dbReference type="Gene3D" id="3.90.176.10">
    <property type="entry name" value="Toxin ADP-ribosyltransferase, Chain A, domain 1"/>
    <property type="match status" value="1"/>
</dbReference>
<reference evidence="2 3" key="1">
    <citation type="submission" date="2020-06" db="EMBL/GenBank/DDBJ databases">
        <title>Draft genome sequence of Lactic acid bacteria from Okinawan-style tofu.</title>
        <authorList>
            <person name="Takara I."/>
            <person name="Ikematsu S."/>
        </authorList>
    </citation>
    <scope>NUCLEOTIDE SEQUENCE [LARGE SCALE GENOMIC DNA]</scope>
    <source>
        <strain evidence="3">lg38</strain>
    </source>
</reference>
<dbReference type="PROSITE" id="PS51996">
    <property type="entry name" value="TR_MART"/>
    <property type="match status" value="1"/>
</dbReference>
<organism evidence="2 3">
    <name type="scientific">Lactococcus garvieae</name>
    <dbReference type="NCBI Taxonomy" id="1363"/>
    <lineage>
        <taxon>Bacteria</taxon>
        <taxon>Bacillati</taxon>
        <taxon>Bacillota</taxon>
        <taxon>Bacilli</taxon>
        <taxon>Lactobacillales</taxon>
        <taxon>Streptococcaceae</taxon>
        <taxon>Lactococcus</taxon>
    </lineage>
</organism>
<gene>
    <name evidence="2" type="ORF">ikelab_16450</name>
</gene>
<dbReference type="AlphaFoldDB" id="A0A6L2ZXX5"/>
<dbReference type="RefSeq" id="WP_017370771.1">
    <property type="nucleotide sequence ID" value="NZ_BLXU01000010.1"/>
</dbReference>
<evidence type="ECO:0000313" key="3">
    <source>
        <dbReference type="Proteomes" id="UP000504756"/>
    </source>
</evidence>
<feature type="domain" description="ADP ribosyltransferase" evidence="1">
    <location>
        <begin position="39"/>
        <end position="212"/>
    </location>
</feature>
<dbReference type="GO" id="GO:0005576">
    <property type="term" value="C:extracellular region"/>
    <property type="evidence" value="ECO:0007669"/>
    <property type="project" value="InterPro"/>
</dbReference>
<dbReference type="InterPro" id="IPR003540">
    <property type="entry name" value="ADP-ribosyltransferase"/>
</dbReference>
<proteinExistence type="predicted"/>
<dbReference type="Proteomes" id="UP000504756">
    <property type="component" value="Unassembled WGS sequence"/>
</dbReference>
<comment type="caution">
    <text evidence="2">The sequence shown here is derived from an EMBL/GenBank/DDBJ whole genome shotgun (WGS) entry which is preliminary data.</text>
</comment>
<dbReference type="Pfam" id="PF03496">
    <property type="entry name" value="ADPrib_exo_Tox"/>
    <property type="match status" value="1"/>
</dbReference>